<protein>
    <submittedName>
        <fullName evidence="8">Lactate dehydrogenase-like 2-hydroxyacid dehydrogenase</fullName>
    </submittedName>
</protein>
<dbReference type="InterPro" id="IPR036291">
    <property type="entry name" value="NAD(P)-bd_dom_sf"/>
</dbReference>
<reference evidence="8 9" key="1">
    <citation type="submission" date="2019-06" db="EMBL/GenBank/DDBJ databases">
        <title>Sequencing the genomes of 1000 actinobacteria strains.</title>
        <authorList>
            <person name="Klenk H.-P."/>
        </authorList>
    </citation>
    <scope>NUCLEOTIDE SEQUENCE [LARGE SCALE GENOMIC DNA]</scope>
    <source>
        <strain evidence="8 9">DSM 17305</strain>
    </source>
</reference>
<evidence type="ECO:0000256" key="2">
    <source>
        <dbReference type="ARBA" id="ARBA00022857"/>
    </source>
</evidence>
<dbReference type="PANTHER" id="PTHR10996">
    <property type="entry name" value="2-HYDROXYACID DEHYDROGENASE-RELATED"/>
    <property type="match status" value="1"/>
</dbReference>
<dbReference type="Pfam" id="PF02826">
    <property type="entry name" value="2-Hacid_dh_C"/>
    <property type="match status" value="1"/>
</dbReference>
<evidence type="ECO:0000313" key="8">
    <source>
        <dbReference type="EMBL" id="TQJ18439.1"/>
    </source>
</evidence>
<evidence type="ECO:0000313" key="9">
    <source>
        <dbReference type="Proteomes" id="UP000316298"/>
    </source>
</evidence>
<dbReference type="CDD" id="cd12156">
    <property type="entry name" value="HPPR"/>
    <property type="match status" value="1"/>
</dbReference>
<feature type="domain" description="D-isomer specific 2-hydroxyacid dehydrogenase catalytic" evidence="6">
    <location>
        <begin position="41"/>
        <end position="329"/>
    </location>
</feature>
<dbReference type="SUPFAM" id="SSF51735">
    <property type="entry name" value="NAD(P)-binding Rossmann-fold domains"/>
    <property type="match status" value="1"/>
</dbReference>
<evidence type="ECO:0000259" key="7">
    <source>
        <dbReference type="Pfam" id="PF02826"/>
    </source>
</evidence>
<evidence type="ECO:0000256" key="3">
    <source>
        <dbReference type="ARBA" id="ARBA00023002"/>
    </source>
</evidence>
<dbReference type="AlphaFoldDB" id="A0A542ESV9"/>
<dbReference type="Pfam" id="PF00389">
    <property type="entry name" value="2-Hacid_dh"/>
    <property type="match status" value="1"/>
</dbReference>
<dbReference type="PANTHER" id="PTHR10996:SF178">
    <property type="entry name" value="2-HYDROXYACID DEHYDROGENASE YGL185C-RELATED"/>
    <property type="match status" value="1"/>
</dbReference>
<dbReference type="GO" id="GO:0030267">
    <property type="term" value="F:glyoxylate reductase (NADPH) activity"/>
    <property type="evidence" value="ECO:0007669"/>
    <property type="project" value="TreeGrafter"/>
</dbReference>
<dbReference type="FunFam" id="3.40.50.720:FF:000213">
    <property type="entry name" value="Putative 2-hydroxyacid dehydrogenase"/>
    <property type="match status" value="1"/>
</dbReference>
<dbReference type="GO" id="GO:0051287">
    <property type="term" value="F:NAD binding"/>
    <property type="evidence" value="ECO:0007669"/>
    <property type="project" value="InterPro"/>
</dbReference>
<dbReference type="GO" id="GO:0005829">
    <property type="term" value="C:cytosol"/>
    <property type="evidence" value="ECO:0007669"/>
    <property type="project" value="TreeGrafter"/>
</dbReference>
<dbReference type="InterPro" id="IPR006140">
    <property type="entry name" value="D-isomer_DH_NAD-bd"/>
</dbReference>
<keyword evidence="2" id="KW-0521">NADP</keyword>
<dbReference type="InterPro" id="IPR050223">
    <property type="entry name" value="D-isomer_2-hydroxyacid_DH"/>
</dbReference>
<dbReference type="InterPro" id="IPR006139">
    <property type="entry name" value="D-isomer_2_OHA_DH_cat_dom"/>
</dbReference>
<gene>
    <name evidence="8" type="ORF">FB475_2574</name>
</gene>
<dbReference type="Gene3D" id="3.40.50.720">
    <property type="entry name" value="NAD(P)-binding Rossmann-like Domain"/>
    <property type="match status" value="2"/>
</dbReference>
<dbReference type="Proteomes" id="UP000316298">
    <property type="component" value="Unassembled WGS sequence"/>
</dbReference>
<comment type="caution">
    <text evidence="8">The sequence shown here is derived from an EMBL/GenBank/DDBJ whole genome shotgun (WGS) entry which is preliminary data.</text>
</comment>
<evidence type="ECO:0000259" key="6">
    <source>
        <dbReference type="Pfam" id="PF00389"/>
    </source>
</evidence>
<evidence type="ECO:0000256" key="1">
    <source>
        <dbReference type="ARBA" id="ARBA00005854"/>
    </source>
</evidence>
<keyword evidence="9" id="KW-1185">Reference proteome</keyword>
<name>A0A542ESV9_9ACTN</name>
<feature type="domain" description="D-isomer specific 2-hydroxyacid dehydrogenase NAD-binding" evidence="7">
    <location>
        <begin position="125"/>
        <end position="298"/>
    </location>
</feature>
<organism evidence="8 9">
    <name type="scientific">Kribbella jejuensis</name>
    <dbReference type="NCBI Taxonomy" id="236068"/>
    <lineage>
        <taxon>Bacteria</taxon>
        <taxon>Bacillati</taxon>
        <taxon>Actinomycetota</taxon>
        <taxon>Actinomycetes</taxon>
        <taxon>Propionibacteriales</taxon>
        <taxon>Kribbellaceae</taxon>
        <taxon>Kribbella</taxon>
    </lineage>
</organism>
<dbReference type="SUPFAM" id="SSF52283">
    <property type="entry name" value="Formate/glycerate dehydrogenase catalytic domain-like"/>
    <property type="match status" value="1"/>
</dbReference>
<comment type="similarity">
    <text evidence="1 5">Belongs to the D-isomer specific 2-hydroxyacid dehydrogenase family.</text>
</comment>
<evidence type="ECO:0000256" key="4">
    <source>
        <dbReference type="ARBA" id="ARBA00023027"/>
    </source>
</evidence>
<dbReference type="GO" id="GO:0016618">
    <property type="term" value="F:hydroxypyruvate reductase [NAD(P)H] activity"/>
    <property type="evidence" value="ECO:0007669"/>
    <property type="project" value="TreeGrafter"/>
</dbReference>
<sequence length="337" mass="36149">MLVGFLVWVACVDKDEGMGLPVVLMPGPMNAAVAAGLDGHCELIRLWEEPDPDAVLAGRRDEIVAVATGGTTIDGPWLDRLPAVRLVASFGVGYDRIDAKAAAERGVIVTNTPGVLDDEVADTALGLLLMTVRELGQAERYLRAGKWADGTPYPLTRATMHGRRMGILGLGRIGQAIADRVEPFGITVAYHNRSPKDLPYRYYPTLLEMAADVDTLMIVIPGGPTTRHLVNAEVLKALGPDGILINVARGTVVDEQALVDALRTNTIQAAGLDVFEHEPNVHPDLLTLPNTVLLPHVGSATQPTRTAMANLVVQNLTHYLTRGTPLTPVPESTHLLK</sequence>
<keyword evidence="4" id="KW-0520">NAD</keyword>
<accession>A0A542ESV9</accession>
<evidence type="ECO:0000256" key="5">
    <source>
        <dbReference type="RuleBase" id="RU003719"/>
    </source>
</evidence>
<keyword evidence="3 5" id="KW-0560">Oxidoreductase</keyword>
<dbReference type="EMBL" id="VFMM01000001">
    <property type="protein sequence ID" value="TQJ18439.1"/>
    <property type="molecule type" value="Genomic_DNA"/>
</dbReference>
<proteinExistence type="inferred from homology"/>